<evidence type="ECO:0000313" key="2">
    <source>
        <dbReference type="EMBL" id="ETX03518.1"/>
    </source>
</evidence>
<keyword evidence="3" id="KW-1185">Reference proteome</keyword>
<dbReference type="Proteomes" id="UP000019141">
    <property type="component" value="Unassembled WGS sequence"/>
</dbReference>
<feature type="compositionally biased region" description="Basic and acidic residues" evidence="1">
    <location>
        <begin position="11"/>
        <end position="29"/>
    </location>
</feature>
<gene>
    <name evidence="2" type="ORF">ETSY1_46950</name>
</gene>
<accession>W4M036</accession>
<dbReference type="AlphaFoldDB" id="W4M036"/>
<evidence type="ECO:0000313" key="3">
    <source>
        <dbReference type="Proteomes" id="UP000019141"/>
    </source>
</evidence>
<name>W4M036_ENTF1</name>
<comment type="caution">
    <text evidence="2">The sequence shown here is derived from an EMBL/GenBank/DDBJ whole genome shotgun (WGS) entry which is preliminary data.</text>
</comment>
<sequence length="226" mass="25451">MAKTGNRRTSKRSERDQDAFKRLFEEKRHVGGRLPDITQPHIEETPEAQAEPEAASSVSPLETQPPDAVTDEATPEMAPLPPADPSSPADPPHSWKTGLTLVTHTVQQYGFTHPYSDNPGYLMVPPEFEAVLSIENKACCQILFRIMRETIGQADVTKPKDEFGRHPRREWAVISHQSFSAFCGMTPGQVNRGIKLALQKGYILRRKTMVGYEYALRWKDPDELPE</sequence>
<proteinExistence type="predicted"/>
<evidence type="ECO:0000256" key="1">
    <source>
        <dbReference type="SAM" id="MobiDB-lite"/>
    </source>
</evidence>
<feature type="compositionally biased region" description="Pro residues" evidence="1">
    <location>
        <begin position="78"/>
        <end position="91"/>
    </location>
</feature>
<dbReference type="EMBL" id="AZHW01000033">
    <property type="protein sequence ID" value="ETX03518.1"/>
    <property type="molecule type" value="Genomic_DNA"/>
</dbReference>
<feature type="compositionally biased region" description="Low complexity" evidence="1">
    <location>
        <begin position="47"/>
        <end position="62"/>
    </location>
</feature>
<reference evidence="2 3" key="1">
    <citation type="journal article" date="2014" name="Nature">
        <title>An environmental bacterial taxon with a large and distinct metabolic repertoire.</title>
        <authorList>
            <person name="Wilson M.C."/>
            <person name="Mori T."/>
            <person name="Ruckert C."/>
            <person name="Uria A.R."/>
            <person name="Helf M.J."/>
            <person name="Takada K."/>
            <person name="Gernert C."/>
            <person name="Steffens U.A."/>
            <person name="Heycke N."/>
            <person name="Schmitt S."/>
            <person name="Rinke C."/>
            <person name="Helfrich E.J."/>
            <person name="Brachmann A.O."/>
            <person name="Gurgui C."/>
            <person name="Wakimoto T."/>
            <person name="Kracht M."/>
            <person name="Crusemann M."/>
            <person name="Hentschel U."/>
            <person name="Abe I."/>
            <person name="Matsunaga S."/>
            <person name="Kalinowski J."/>
            <person name="Takeyama H."/>
            <person name="Piel J."/>
        </authorList>
    </citation>
    <scope>NUCLEOTIDE SEQUENCE [LARGE SCALE GENOMIC DNA]</scope>
    <source>
        <strain evidence="3">TSY1</strain>
        <plasmid evidence="2">pTSY</plasmid>
    </source>
</reference>
<dbReference type="HOGENOM" id="CLU_1222930_0_0_7"/>
<geneLocation type="plasmid" evidence="2">
    <name>pTSY</name>
</geneLocation>
<feature type="compositionally biased region" description="Basic residues" evidence="1">
    <location>
        <begin position="1"/>
        <end position="10"/>
    </location>
</feature>
<protein>
    <submittedName>
        <fullName evidence="2">Uncharacterized protein</fullName>
    </submittedName>
</protein>
<keyword evidence="2" id="KW-0614">Plasmid</keyword>
<organism evidence="2 3">
    <name type="scientific">Entotheonella factor</name>
    <dbReference type="NCBI Taxonomy" id="1429438"/>
    <lineage>
        <taxon>Bacteria</taxon>
        <taxon>Pseudomonadati</taxon>
        <taxon>Nitrospinota/Tectimicrobiota group</taxon>
        <taxon>Candidatus Tectimicrobiota</taxon>
        <taxon>Candidatus Entotheonellia</taxon>
        <taxon>Candidatus Entotheonellales</taxon>
        <taxon>Candidatus Entotheonellaceae</taxon>
        <taxon>Candidatus Entotheonella</taxon>
    </lineage>
</organism>
<feature type="region of interest" description="Disordered" evidence="1">
    <location>
        <begin position="1"/>
        <end position="97"/>
    </location>
</feature>